<dbReference type="STRING" id="990712.SAMN05216257_101237"/>
<name>A0A1G8YB32_9RHOB</name>
<comment type="function">
    <text evidence="8">Part of an energy-coupled inorganic carbon pump.</text>
</comment>
<keyword evidence="6 8" id="KW-1133">Transmembrane helix</keyword>
<comment type="subcellular location">
    <subcellularLocation>
        <location evidence="8">Cell membrane</location>
        <topology evidence="8">Multi-pass membrane protein</topology>
    </subcellularLocation>
    <subcellularLocation>
        <location evidence="2">Endomembrane system</location>
        <topology evidence="2">Multi-pass membrane protein</topology>
    </subcellularLocation>
    <subcellularLocation>
        <location evidence="9">Membrane</location>
        <topology evidence="9">Multi-pass membrane protein</topology>
    </subcellularLocation>
</comment>
<keyword evidence="12" id="KW-1185">Reference proteome</keyword>
<dbReference type="AlphaFoldDB" id="A0A1G8YB32"/>
<dbReference type="GO" id="GO:0003954">
    <property type="term" value="F:NADH dehydrogenase activity"/>
    <property type="evidence" value="ECO:0007669"/>
    <property type="project" value="TreeGrafter"/>
</dbReference>
<evidence type="ECO:0000256" key="5">
    <source>
        <dbReference type="ARBA" id="ARBA00022692"/>
    </source>
</evidence>
<reference evidence="12" key="1">
    <citation type="submission" date="2016-10" db="EMBL/GenBank/DDBJ databases">
        <authorList>
            <person name="Varghese N."/>
            <person name="Submissions S."/>
        </authorList>
    </citation>
    <scope>NUCLEOTIDE SEQUENCE [LARGE SCALE GENOMIC DNA]</scope>
    <source>
        <strain evidence="12">CGMCC 1.10789</strain>
    </source>
</reference>
<dbReference type="RefSeq" id="WP_092498286.1">
    <property type="nucleotide sequence ID" value="NZ_FNFV01000001.1"/>
</dbReference>
<organism evidence="11 12">
    <name type="scientific">Meinhardsimonia xiamenensis</name>
    <dbReference type="NCBI Taxonomy" id="990712"/>
    <lineage>
        <taxon>Bacteria</taxon>
        <taxon>Pseudomonadati</taxon>
        <taxon>Pseudomonadota</taxon>
        <taxon>Alphaproteobacteria</taxon>
        <taxon>Rhodobacterales</taxon>
        <taxon>Paracoccaceae</taxon>
        <taxon>Meinhardsimonia</taxon>
    </lineage>
</organism>
<dbReference type="OrthoDB" id="9811798at2"/>
<protein>
    <recommendedName>
        <fullName evidence="8">Probable inorganic carbon transporter subunit DabB</fullName>
    </recommendedName>
</protein>
<dbReference type="EMBL" id="FNFV01000001">
    <property type="protein sequence ID" value="SDJ99455.1"/>
    <property type="molecule type" value="Genomic_DNA"/>
</dbReference>
<comment type="function">
    <text evidence="1">NDH-1 shuttles electrons from NADH, via FMN and iron-sulfur (Fe-S) centers, to quinones in the respiratory chain. The immediate electron acceptor for the enzyme in this species is believed to be ubiquinone. Couples the redox reaction to proton translocation (for every two electrons transferred, four hydrogen ions are translocated across the cytoplasmic membrane), and thus conserves the redox energy in a proton gradient.</text>
</comment>
<comment type="similarity">
    <text evidence="8">Belongs to the inorganic carbon transporter (TC 9.A.2) DabB family.</text>
</comment>
<dbReference type="PANTHER" id="PTHR42829:SF1">
    <property type="entry name" value="INORGANIC CARBON TRANSPORTER SUBUNIT DABB-RELATED"/>
    <property type="match status" value="1"/>
</dbReference>
<feature type="transmembrane region" description="Helical" evidence="8">
    <location>
        <begin position="433"/>
        <end position="457"/>
    </location>
</feature>
<keyword evidence="3 8" id="KW-0813">Transport</keyword>
<dbReference type="GO" id="GO:0008137">
    <property type="term" value="F:NADH dehydrogenase (ubiquinone) activity"/>
    <property type="evidence" value="ECO:0007669"/>
    <property type="project" value="InterPro"/>
</dbReference>
<dbReference type="InterPro" id="IPR046396">
    <property type="entry name" value="Transporter_DabB"/>
</dbReference>
<dbReference type="GO" id="GO:0012505">
    <property type="term" value="C:endomembrane system"/>
    <property type="evidence" value="ECO:0007669"/>
    <property type="project" value="UniProtKB-SubCell"/>
</dbReference>
<comment type="subunit">
    <text evidence="8">Forms a complex with DabA.</text>
</comment>
<dbReference type="HAMAP" id="MF_00862">
    <property type="entry name" value="DabB"/>
    <property type="match status" value="1"/>
</dbReference>
<dbReference type="GO" id="GO:0015990">
    <property type="term" value="P:electron transport coupled proton transport"/>
    <property type="evidence" value="ECO:0007669"/>
    <property type="project" value="TreeGrafter"/>
</dbReference>
<feature type="transmembrane region" description="Helical" evidence="8">
    <location>
        <begin position="199"/>
        <end position="228"/>
    </location>
</feature>
<feature type="transmembrane region" description="Helical" evidence="8">
    <location>
        <begin position="116"/>
        <end position="133"/>
    </location>
</feature>
<feature type="transmembrane region" description="Helical" evidence="8">
    <location>
        <begin position="469"/>
        <end position="492"/>
    </location>
</feature>
<feature type="domain" description="NADH:quinone oxidoreductase/Mrp antiporter transmembrane" evidence="10">
    <location>
        <begin position="152"/>
        <end position="353"/>
    </location>
</feature>
<evidence type="ECO:0000259" key="10">
    <source>
        <dbReference type="Pfam" id="PF00361"/>
    </source>
</evidence>
<proteinExistence type="inferred from homology"/>
<dbReference type="GO" id="GO:0005886">
    <property type="term" value="C:plasma membrane"/>
    <property type="evidence" value="ECO:0007669"/>
    <property type="project" value="UniProtKB-SubCell"/>
</dbReference>
<evidence type="ECO:0000256" key="9">
    <source>
        <dbReference type="RuleBase" id="RU000320"/>
    </source>
</evidence>
<dbReference type="Pfam" id="PF00361">
    <property type="entry name" value="Proton_antipo_M"/>
    <property type="match status" value="1"/>
</dbReference>
<feature type="transmembrane region" description="Helical" evidence="8">
    <location>
        <begin position="369"/>
        <end position="395"/>
    </location>
</feature>
<dbReference type="InterPro" id="IPR003945">
    <property type="entry name" value="NU5C-like"/>
</dbReference>
<dbReference type="GO" id="GO:0042773">
    <property type="term" value="P:ATP synthesis coupled electron transport"/>
    <property type="evidence" value="ECO:0007669"/>
    <property type="project" value="InterPro"/>
</dbReference>
<feature type="transmembrane region" description="Helical" evidence="8">
    <location>
        <begin position="83"/>
        <end position="104"/>
    </location>
</feature>
<evidence type="ECO:0000256" key="3">
    <source>
        <dbReference type="ARBA" id="ARBA00022448"/>
    </source>
</evidence>
<feature type="transmembrane region" description="Helical" evidence="8">
    <location>
        <begin position="318"/>
        <end position="340"/>
    </location>
</feature>
<evidence type="ECO:0000313" key="12">
    <source>
        <dbReference type="Proteomes" id="UP000199328"/>
    </source>
</evidence>
<keyword evidence="4 8" id="KW-1003">Cell membrane</keyword>
<evidence type="ECO:0000256" key="4">
    <source>
        <dbReference type="ARBA" id="ARBA00022475"/>
    </source>
</evidence>
<dbReference type="InterPro" id="IPR001750">
    <property type="entry name" value="ND/Mrp_TM"/>
</dbReference>
<feature type="transmembrane region" description="Helical" evidence="8">
    <location>
        <begin position="401"/>
        <end position="421"/>
    </location>
</feature>
<accession>A0A1G8YB32</accession>
<keyword evidence="7 8" id="KW-0472">Membrane</keyword>
<evidence type="ECO:0000256" key="6">
    <source>
        <dbReference type="ARBA" id="ARBA00022989"/>
    </source>
</evidence>
<dbReference type="PANTHER" id="PTHR42829">
    <property type="entry name" value="NADH-UBIQUINONE OXIDOREDUCTASE CHAIN 5"/>
    <property type="match status" value="1"/>
</dbReference>
<feature type="transmembrane region" description="Helical" evidence="8">
    <location>
        <begin position="172"/>
        <end position="192"/>
    </location>
</feature>
<feature type="transmembrane region" description="Helical" evidence="8">
    <location>
        <begin position="276"/>
        <end position="298"/>
    </location>
</feature>
<evidence type="ECO:0000256" key="2">
    <source>
        <dbReference type="ARBA" id="ARBA00004127"/>
    </source>
</evidence>
<evidence type="ECO:0000256" key="8">
    <source>
        <dbReference type="HAMAP-Rule" id="MF_00862"/>
    </source>
</evidence>
<sequence length="528" mass="53591">MAYSADVTAALAPLVLLTGAALMMAQPGRRPPLARRVPQGASLLALLLAVAGALDIAFAGAAEKGAGLRDPAARDGLAALLRPDAVGASLAVLVGFIGWVVTRYATRFMDGEAREGRFHALMLCTLASVMVLVQAANLAVATGALVVTGAVLRGLLLFYPERTAARRAATKFALVWHAGDAALALATGLLWLRFGTVDLAALAALVPAQGLGAAGQAAAALVVLAAVLKTAAFPVHGWLTEVMEAPTPVSALLHAGVINAGGVLLIRLAELVQASAAAMAALVLLGGLTALFGAVVMLTQSAVKTALAWSTVGQMGFMLMQCGLGLWPLALLHIVAHGLYKSHAFLTAGMAVAEVGAARRPGPVAVPGWGAVLQAFALALLLYAAMAGAIMAIAGPKSPQALALGAMLVFGVAYLVAQGLADAAPRALTRRTVVASLAATVAYFGFQLGAQALWGAHLPAPPTPGPLEWALIVLAVVSFGLVALAQALFPLWAHHPATAGLRVHVANGLYLNALIDRAIGGFRVVTGK</sequence>
<evidence type="ECO:0000256" key="1">
    <source>
        <dbReference type="ARBA" id="ARBA00002378"/>
    </source>
</evidence>
<dbReference type="Proteomes" id="UP000199328">
    <property type="component" value="Unassembled WGS sequence"/>
</dbReference>
<keyword evidence="5 8" id="KW-0812">Transmembrane</keyword>
<gene>
    <name evidence="8" type="primary">dabB</name>
    <name evidence="11" type="ORF">SAMN05216257_101237</name>
</gene>
<feature type="transmembrane region" description="Helical" evidence="8">
    <location>
        <begin position="140"/>
        <end position="160"/>
    </location>
</feature>
<evidence type="ECO:0000256" key="7">
    <source>
        <dbReference type="ARBA" id="ARBA00023136"/>
    </source>
</evidence>
<dbReference type="PRINTS" id="PR01434">
    <property type="entry name" value="NADHDHGNASE5"/>
</dbReference>
<feature type="transmembrane region" description="Helical" evidence="8">
    <location>
        <begin position="41"/>
        <end position="62"/>
    </location>
</feature>
<evidence type="ECO:0000313" key="11">
    <source>
        <dbReference type="EMBL" id="SDJ99455.1"/>
    </source>
</evidence>